<dbReference type="EMBL" id="JAUCMV010000001">
    <property type="protein sequence ID" value="KAK0426553.1"/>
    <property type="molecule type" value="Genomic_DNA"/>
</dbReference>
<reference evidence="2" key="1">
    <citation type="submission" date="2023-06" db="EMBL/GenBank/DDBJ databases">
        <title>Genomic analysis of the entomopathogenic nematode Steinernema hermaphroditum.</title>
        <authorList>
            <person name="Schwarz E.M."/>
            <person name="Heppert J.K."/>
            <person name="Baniya A."/>
            <person name="Schwartz H.T."/>
            <person name="Tan C.-H."/>
            <person name="Antoshechkin I."/>
            <person name="Sternberg P.W."/>
            <person name="Goodrich-Blair H."/>
            <person name="Dillman A.R."/>
        </authorList>
    </citation>
    <scope>NUCLEOTIDE SEQUENCE</scope>
    <source>
        <strain evidence="2">PS9179</strain>
        <tissue evidence="2">Whole animal</tissue>
    </source>
</reference>
<keyword evidence="3" id="KW-1185">Reference proteome</keyword>
<organism evidence="2 3">
    <name type="scientific">Steinernema hermaphroditum</name>
    <dbReference type="NCBI Taxonomy" id="289476"/>
    <lineage>
        <taxon>Eukaryota</taxon>
        <taxon>Metazoa</taxon>
        <taxon>Ecdysozoa</taxon>
        <taxon>Nematoda</taxon>
        <taxon>Chromadorea</taxon>
        <taxon>Rhabditida</taxon>
        <taxon>Tylenchina</taxon>
        <taxon>Panagrolaimomorpha</taxon>
        <taxon>Strongyloidoidea</taxon>
        <taxon>Steinernematidae</taxon>
        <taxon>Steinernema</taxon>
    </lineage>
</organism>
<dbReference type="AlphaFoldDB" id="A0AA39IP36"/>
<comment type="caution">
    <text evidence="2">The sequence shown here is derived from an EMBL/GenBank/DDBJ whole genome shotgun (WGS) entry which is preliminary data.</text>
</comment>
<dbReference type="Proteomes" id="UP001175271">
    <property type="component" value="Unassembled WGS sequence"/>
</dbReference>
<proteinExistence type="predicted"/>
<evidence type="ECO:0000313" key="3">
    <source>
        <dbReference type="Proteomes" id="UP001175271"/>
    </source>
</evidence>
<sequence>MEKSSKNEGTRLGQKLEPADDHLVDGSDSGDLKRTWKPADDHLVDGSDNGDLFEKKMRRNESHIEDCMADERTSENDSSLDIEQVEVENYNAGHRVDDQEFRNRTRIRLRQLISEGRKYRKENFESECAELSLDYVEFLAKCIDGDAGCKQCPDHSIACRFCTMRCTFVRALATSSKRCKNSVPKRTCEQDNCFNFRHYVYRDEPMASLLDVWQFITEKKKKSMPPEMLHKLQLLAQLIHWDYPISEGTCDTLRKIASYEMNKCFYDEKIVADLPSYTFNLMAATCMEDLRFLRINPTSMGRWCRRSRKACLNFQHWGFPQHVFLNAFTPDRKDEFVKQITDKMLSRISARARADKEVQENAFFLASHMTESVPYVWRGQLNSIIATIEDANNVDCSLASIDDKPTLVTIMRAIANFVQLDGLRLPFSLLQRPEFTSHCTIPYAGDSVRRACVNVNHLFLKPPSPITPTMLSSRISTVSNIPHMAQNTSPTSQNQLACCKLPEDFDEDWNYEDIWNYVQREPRYPQQMRTERFKDVLRSLQKLRDEQQNTDRFERSTWNRAIIVKPEHVDHIEQVVNDKKPLDELGKGALKSRKHLVNILCSLHVFQEESIIENGIACARKQGMSLIKQEQFYIERAKRIFRNIMDNVLSSFNTKYGFSNLLTYDQITKYSHISEVRRQLFNFIMFLACCEDTDVVKLDDDDVIAQLLCTYITFFEVERNRMTRALQYTIDLARNKDSATDEELDGAELSVFCITMNPSHLEKALAHKMSGTCRAKKDKTIGTWPLSDDDVRIAVSRLFLENEDGMVMNLHDLSKLLFILFSNYTGLRISSLIAKPGNGSGILLKDLKFGTSPKGIPQCKVNIIFTKGSGRSSASVQQAIVLLDSDDQQFNMYRLLIIFLHLRGVLATVDQPSLIEGCGHLPLFARFDENGALVQEGKQLTEVCVANIMGEIADALGVDGIRVTHRSFRYGFAAELFLKTLRKKPHATWNEIMEICKSTLNWDSEPRTYLDYGQQELKSLDPIDHLTLVSDLGRSVNIVAKNDPLILMMSRFLNDVPDVTNNAIRNGINSFVVENVHHIIPRQENPQEAMDSIIALVACRVKGEQEEKKLDKETSETTAKARRRRLLFGFFSSCLNF</sequence>
<evidence type="ECO:0000313" key="2">
    <source>
        <dbReference type="EMBL" id="KAK0426553.1"/>
    </source>
</evidence>
<feature type="region of interest" description="Disordered" evidence="1">
    <location>
        <begin position="1"/>
        <end position="52"/>
    </location>
</feature>
<feature type="compositionally biased region" description="Basic and acidic residues" evidence="1">
    <location>
        <begin position="17"/>
        <end position="45"/>
    </location>
</feature>
<name>A0AA39IP36_9BILA</name>
<gene>
    <name evidence="2" type="ORF">QR680_009770</name>
</gene>
<accession>A0AA39IP36</accession>
<evidence type="ECO:0000256" key="1">
    <source>
        <dbReference type="SAM" id="MobiDB-lite"/>
    </source>
</evidence>
<protein>
    <submittedName>
        <fullName evidence="2">Uncharacterized protein</fullName>
    </submittedName>
</protein>